<dbReference type="STRING" id="387005.A0A183H7X6"/>
<evidence type="ECO:0000313" key="2">
    <source>
        <dbReference type="EMBL" id="VDO37056.1"/>
    </source>
</evidence>
<protein>
    <submittedName>
        <fullName evidence="4">UAE_UbL domain-containing protein</fullName>
    </submittedName>
</protein>
<dbReference type="InterPro" id="IPR035985">
    <property type="entry name" value="Ubiquitin-activating_enz"/>
</dbReference>
<proteinExistence type="predicted"/>
<dbReference type="InterPro" id="IPR028077">
    <property type="entry name" value="UAE_UbL_dom"/>
</dbReference>
<evidence type="ECO:0000313" key="3">
    <source>
        <dbReference type="Proteomes" id="UP000267606"/>
    </source>
</evidence>
<reference evidence="4" key="1">
    <citation type="submission" date="2016-06" db="UniProtKB">
        <authorList>
            <consortium name="WormBaseParasite"/>
        </authorList>
    </citation>
    <scope>IDENTIFICATION</scope>
</reference>
<gene>
    <name evidence="2" type="ORF">OFLC_LOCUS3589</name>
</gene>
<dbReference type="WBParaSite" id="OFLC_0000358701-mRNA-1">
    <property type="protein sequence ID" value="OFLC_0000358701-mRNA-1"/>
    <property type="gene ID" value="OFLC_0000358701"/>
</dbReference>
<dbReference type="Gene3D" id="3.40.50.720">
    <property type="entry name" value="NAD(P)-binding Rossmann-like Domain"/>
    <property type="match status" value="1"/>
</dbReference>
<dbReference type="Proteomes" id="UP000267606">
    <property type="component" value="Unassembled WGS sequence"/>
</dbReference>
<dbReference type="SUPFAM" id="SSF69572">
    <property type="entry name" value="Activating enzymes of the ubiquitin-like proteins"/>
    <property type="match status" value="1"/>
</dbReference>
<name>A0A183H7X6_9BILA</name>
<sequence>MAGNIIPAIATTNAIVAGMIVTEALKVVFGAKNKLRNVFIKPKPNPRGKILTEEVPSKPNQQCYVCSERREITLKLNVKSTTVHSLENKFLKGILHMVAPDVMISLTGNIVISSEEGETKAISERILEKVGVIHGCILECDDFLQRLELRIRIEHNNELKTDEFLIAKDTDATAINGQEDGKQGNRIKRSLSEAIDECSPIKIRKNDGEINS</sequence>
<dbReference type="Gene3D" id="3.10.290.20">
    <property type="entry name" value="Ubiquitin-like 2 activating enzyme e1b. Chain: B, domain 3"/>
    <property type="match status" value="1"/>
</dbReference>
<dbReference type="GO" id="GO:0008641">
    <property type="term" value="F:ubiquitin-like modifier activating enzyme activity"/>
    <property type="evidence" value="ECO:0007669"/>
    <property type="project" value="InterPro"/>
</dbReference>
<keyword evidence="3" id="KW-1185">Reference proteome</keyword>
<feature type="domain" description="Ubiquitin/SUMO-activating enzyme ubiquitin-like" evidence="1">
    <location>
        <begin position="74"/>
        <end position="159"/>
    </location>
</feature>
<reference evidence="2 3" key="2">
    <citation type="submission" date="2018-11" db="EMBL/GenBank/DDBJ databases">
        <authorList>
            <consortium name="Pathogen Informatics"/>
        </authorList>
    </citation>
    <scope>NUCLEOTIDE SEQUENCE [LARGE SCALE GENOMIC DNA]</scope>
</reference>
<organism evidence="4">
    <name type="scientific">Onchocerca flexuosa</name>
    <dbReference type="NCBI Taxonomy" id="387005"/>
    <lineage>
        <taxon>Eukaryota</taxon>
        <taxon>Metazoa</taxon>
        <taxon>Ecdysozoa</taxon>
        <taxon>Nematoda</taxon>
        <taxon>Chromadorea</taxon>
        <taxon>Rhabditida</taxon>
        <taxon>Spirurina</taxon>
        <taxon>Spiruromorpha</taxon>
        <taxon>Filarioidea</taxon>
        <taxon>Onchocercidae</taxon>
        <taxon>Onchocerca</taxon>
    </lineage>
</organism>
<evidence type="ECO:0000259" key="1">
    <source>
        <dbReference type="Pfam" id="PF14732"/>
    </source>
</evidence>
<dbReference type="AlphaFoldDB" id="A0A183H7X6"/>
<accession>A0A183H7X6</accession>
<dbReference type="Pfam" id="PF14732">
    <property type="entry name" value="UAE_UbL"/>
    <property type="match status" value="1"/>
</dbReference>
<evidence type="ECO:0000313" key="4">
    <source>
        <dbReference type="WBParaSite" id="OFLC_0000358701-mRNA-1"/>
    </source>
</evidence>
<dbReference type="EMBL" id="UZAJ01002452">
    <property type="protein sequence ID" value="VDO37056.1"/>
    <property type="molecule type" value="Genomic_DNA"/>
</dbReference>